<evidence type="ECO:0000259" key="3">
    <source>
        <dbReference type="PROSITE" id="PS50024"/>
    </source>
</evidence>
<gene>
    <name evidence="4" type="ORF">C0Q70_21386</name>
</gene>
<feature type="transmembrane region" description="Helical" evidence="2">
    <location>
        <begin position="75"/>
        <end position="99"/>
    </location>
</feature>
<feature type="region of interest" description="Disordered" evidence="1">
    <location>
        <begin position="233"/>
        <end position="381"/>
    </location>
</feature>
<feature type="compositionally biased region" description="Low complexity" evidence="1">
    <location>
        <begin position="239"/>
        <end position="381"/>
    </location>
</feature>
<dbReference type="InterPro" id="IPR036364">
    <property type="entry name" value="SEA_dom_sf"/>
</dbReference>
<dbReference type="Proteomes" id="UP000245119">
    <property type="component" value="Linkage Group LG14"/>
</dbReference>
<keyword evidence="2" id="KW-1133">Transmembrane helix</keyword>
<keyword evidence="2" id="KW-0812">Transmembrane</keyword>
<keyword evidence="5" id="KW-1185">Reference proteome</keyword>
<dbReference type="InterPro" id="IPR000082">
    <property type="entry name" value="SEA_dom"/>
</dbReference>
<sequence>MTALYDNQTFEDDKADTQVMYDPTRDTPSEWNGAYRFYAQPRGGDHYELRRKEEGSGSTSELSRDTYEHRSTCRVLLIVFLILSLIAVVIAAVVLAVLLTKTPSSGTTTEEFQSLVRITQEPYISQYNDTSSPEFRDFQNKFCAELLEEVKKTEPDLADAYECDVLEIRNGSVVVRYRLRLKPSKVPPGASASDFNNRIMATISQAVRNGSIGNFSTDTNIVCGATEVGTFVNSSDCGTPPTTSSSTTVTTTTSTASSTTSSPALNTSTTPLVTNTTTTSAPGMNTSTTTSSTVNTTTTSPVLNISTTTTPTTSVTANTTSSPTTTTTITTSLSTSTTTSLPTVSSIPAFNTSTTTSTISATSTTTPRPAASSTSDLSTSASLSSSVTSTTTSTSSSSFVSTTKTTDGHYEWGIITSGVADIIIDDKSIVAIV</sequence>
<dbReference type="SUPFAM" id="SSF82671">
    <property type="entry name" value="SEA domain"/>
    <property type="match status" value="1"/>
</dbReference>
<evidence type="ECO:0000256" key="2">
    <source>
        <dbReference type="SAM" id="Phobius"/>
    </source>
</evidence>
<organism evidence="4 5">
    <name type="scientific">Pomacea canaliculata</name>
    <name type="common">Golden apple snail</name>
    <dbReference type="NCBI Taxonomy" id="400727"/>
    <lineage>
        <taxon>Eukaryota</taxon>
        <taxon>Metazoa</taxon>
        <taxon>Spiralia</taxon>
        <taxon>Lophotrochozoa</taxon>
        <taxon>Mollusca</taxon>
        <taxon>Gastropoda</taxon>
        <taxon>Caenogastropoda</taxon>
        <taxon>Architaenioglossa</taxon>
        <taxon>Ampullarioidea</taxon>
        <taxon>Ampullariidae</taxon>
        <taxon>Pomacea</taxon>
    </lineage>
</organism>
<dbReference type="EMBL" id="PZQS01000014">
    <property type="protein sequence ID" value="PVD18833.1"/>
    <property type="molecule type" value="Genomic_DNA"/>
</dbReference>
<feature type="domain" description="SEA" evidence="3">
    <location>
        <begin position="108"/>
        <end position="227"/>
    </location>
</feature>
<name>A0A2T7NCD4_POMCA</name>
<proteinExistence type="predicted"/>
<dbReference type="AlphaFoldDB" id="A0A2T7NCD4"/>
<keyword evidence="2" id="KW-0472">Membrane</keyword>
<dbReference type="PROSITE" id="PS50024">
    <property type="entry name" value="SEA"/>
    <property type="match status" value="1"/>
</dbReference>
<dbReference type="OrthoDB" id="10247673at2759"/>
<evidence type="ECO:0000313" key="5">
    <source>
        <dbReference type="Proteomes" id="UP000245119"/>
    </source>
</evidence>
<reference evidence="4 5" key="1">
    <citation type="submission" date="2018-04" db="EMBL/GenBank/DDBJ databases">
        <title>The genome of golden apple snail Pomacea canaliculata provides insight into stress tolerance and invasive adaptation.</title>
        <authorList>
            <person name="Liu C."/>
            <person name="Liu B."/>
            <person name="Ren Y."/>
            <person name="Zhang Y."/>
            <person name="Wang H."/>
            <person name="Li S."/>
            <person name="Jiang F."/>
            <person name="Yin L."/>
            <person name="Zhang G."/>
            <person name="Qian W."/>
            <person name="Fan W."/>
        </authorList>
    </citation>
    <scope>NUCLEOTIDE SEQUENCE [LARGE SCALE GENOMIC DNA]</scope>
    <source>
        <strain evidence="4">SZHN2017</strain>
        <tissue evidence="4">Muscle</tissue>
    </source>
</reference>
<accession>A0A2T7NCD4</accession>
<evidence type="ECO:0000313" key="4">
    <source>
        <dbReference type="EMBL" id="PVD18833.1"/>
    </source>
</evidence>
<comment type="caution">
    <text evidence="4">The sequence shown here is derived from an EMBL/GenBank/DDBJ whole genome shotgun (WGS) entry which is preliminary data.</text>
</comment>
<dbReference type="Pfam" id="PF01390">
    <property type="entry name" value="SEA"/>
    <property type="match status" value="1"/>
</dbReference>
<protein>
    <recommendedName>
        <fullName evidence="3">SEA domain-containing protein</fullName>
    </recommendedName>
</protein>
<evidence type="ECO:0000256" key="1">
    <source>
        <dbReference type="SAM" id="MobiDB-lite"/>
    </source>
</evidence>